<dbReference type="PROSITE" id="PS00501">
    <property type="entry name" value="SPASE_I_1"/>
    <property type="match status" value="1"/>
</dbReference>
<feature type="transmembrane region" description="Helical" evidence="8">
    <location>
        <begin position="6"/>
        <end position="26"/>
    </location>
</feature>
<evidence type="ECO:0000256" key="6">
    <source>
        <dbReference type="ARBA" id="ARBA00022801"/>
    </source>
</evidence>
<dbReference type="AlphaFoldDB" id="A0A0I9WNZ3"/>
<dbReference type="PANTHER" id="PTHR43390">
    <property type="entry name" value="SIGNAL PEPTIDASE I"/>
    <property type="match status" value="1"/>
</dbReference>
<dbReference type="InterPro" id="IPR019756">
    <property type="entry name" value="Pept_S26A_signal_pept_1_Ser-AS"/>
</dbReference>
<evidence type="ECO:0000256" key="8">
    <source>
        <dbReference type="RuleBase" id="RU003993"/>
    </source>
</evidence>
<dbReference type="Proteomes" id="UP000196503">
    <property type="component" value="Unassembled WGS sequence"/>
</dbReference>
<evidence type="ECO:0000256" key="1">
    <source>
        <dbReference type="ARBA" id="ARBA00000677"/>
    </source>
</evidence>
<keyword evidence="6 8" id="KW-0378">Hydrolase</keyword>
<dbReference type="Proteomes" id="UP000588071">
    <property type="component" value="Unassembled WGS sequence"/>
</dbReference>
<dbReference type="PROSITE" id="PS00760">
    <property type="entry name" value="SPASE_I_2"/>
    <property type="match status" value="1"/>
</dbReference>
<dbReference type="Pfam" id="PF10502">
    <property type="entry name" value="Peptidase_S26"/>
    <property type="match status" value="1"/>
</dbReference>
<dbReference type="SUPFAM" id="SSF51306">
    <property type="entry name" value="LexA/Signal peptidase"/>
    <property type="match status" value="1"/>
</dbReference>
<feature type="domain" description="Peptidase S26" evidence="10">
    <location>
        <begin position="7"/>
        <end position="181"/>
    </location>
</feature>
<reference evidence="11 14" key="2">
    <citation type="submission" date="2020-04" db="EMBL/GenBank/DDBJ databases">
        <authorList>
            <person name="Hitch T.C.A."/>
            <person name="Wylensek D."/>
            <person name="Clavel T."/>
        </authorList>
    </citation>
    <scope>NUCLEOTIDE SEQUENCE [LARGE SCALE GENOMIC DNA]</scope>
    <source>
        <strain evidence="11 14">WCA-380-WT-3C</strain>
    </source>
</reference>
<evidence type="ECO:0000256" key="4">
    <source>
        <dbReference type="ARBA" id="ARBA00013208"/>
    </source>
</evidence>
<evidence type="ECO:0000256" key="2">
    <source>
        <dbReference type="ARBA" id="ARBA00004401"/>
    </source>
</evidence>
<comment type="similarity">
    <text evidence="3 9">Belongs to the peptidase S26 family.</text>
</comment>
<dbReference type="InterPro" id="IPR019758">
    <property type="entry name" value="Pept_S26A_signal_pept_1_CS"/>
</dbReference>
<proteinExistence type="inferred from homology"/>
<dbReference type="EMBL" id="NIBL01000001">
    <property type="protein sequence ID" value="OUZ18436.1"/>
    <property type="molecule type" value="Genomic_DNA"/>
</dbReference>
<dbReference type="PROSITE" id="PS00761">
    <property type="entry name" value="SPASE_I_3"/>
    <property type="match status" value="1"/>
</dbReference>
<dbReference type="EC" id="3.4.21.89" evidence="4 8"/>
<feature type="active site" evidence="7">
    <location>
        <position position="35"/>
    </location>
</feature>
<gene>
    <name evidence="11" type="primary">lepB</name>
    <name evidence="12" type="ORF">A5869_000076</name>
    <name evidence="11" type="ORF">HF857_07800</name>
</gene>
<dbReference type="GO" id="GO:0006465">
    <property type="term" value="P:signal peptide processing"/>
    <property type="evidence" value="ECO:0007669"/>
    <property type="project" value="InterPro"/>
</dbReference>
<dbReference type="Gene3D" id="2.10.109.10">
    <property type="entry name" value="Umud Fragment, subunit A"/>
    <property type="match status" value="1"/>
</dbReference>
<dbReference type="InterPro" id="IPR036286">
    <property type="entry name" value="LexA/Signal_pep-like_sf"/>
</dbReference>
<evidence type="ECO:0000313" key="14">
    <source>
        <dbReference type="Proteomes" id="UP000588071"/>
    </source>
</evidence>
<evidence type="ECO:0000259" key="10">
    <source>
        <dbReference type="Pfam" id="PF10502"/>
    </source>
</evidence>
<dbReference type="InterPro" id="IPR019757">
    <property type="entry name" value="Pept_S26A_signal_pept_1_Lys-AS"/>
</dbReference>
<protein>
    <recommendedName>
        <fullName evidence="4 8">Signal peptidase I</fullName>
        <ecNumber evidence="4 8">3.4.21.89</ecNumber>
    </recommendedName>
</protein>
<evidence type="ECO:0000313" key="13">
    <source>
        <dbReference type="Proteomes" id="UP000196503"/>
    </source>
</evidence>
<evidence type="ECO:0000256" key="9">
    <source>
        <dbReference type="RuleBase" id="RU362042"/>
    </source>
</evidence>
<dbReference type="RefSeq" id="WP_047340895.1">
    <property type="nucleotide sequence ID" value="NZ_JABAFV010000011.1"/>
</dbReference>
<accession>A0A0I9WNZ3</accession>
<organism evidence="11 14">
    <name type="scientific">Enterococcus cecorum</name>
    <dbReference type="NCBI Taxonomy" id="44008"/>
    <lineage>
        <taxon>Bacteria</taxon>
        <taxon>Bacillati</taxon>
        <taxon>Bacillota</taxon>
        <taxon>Bacilli</taxon>
        <taxon>Lactobacillales</taxon>
        <taxon>Enterococcaceae</taxon>
        <taxon>Enterococcus</taxon>
    </lineage>
</organism>
<dbReference type="PANTHER" id="PTHR43390:SF1">
    <property type="entry name" value="CHLOROPLAST PROCESSING PEPTIDASE"/>
    <property type="match status" value="1"/>
</dbReference>
<evidence type="ECO:0000256" key="3">
    <source>
        <dbReference type="ARBA" id="ARBA00009370"/>
    </source>
</evidence>
<dbReference type="GO" id="GO:0009003">
    <property type="term" value="F:signal peptidase activity"/>
    <property type="evidence" value="ECO:0007669"/>
    <property type="project" value="UniProtKB-EC"/>
</dbReference>
<dbReference type="NCBIfam" id="TIGR02227">
    <property type="entry name" value="sigpep_I_bact"/>
    <property type="match status" value="1"/>
</dbReference>
<dbReference type="InterPro" id="IPR019533">
    <property type="entry name" value="Peptidase_S26"/>
</dbReference>
<dbReference type="CDD" id="cd06530">
    <property type="entry name" value="S26_SPase_I"/>
    <property type="match status" value="1"/>
</dbReference>
<keyword evidence="8" id="KW-1133">Transmembrane helix</keyword>
<dbReference type="EMBL" id="JABAFV010000011">
    <property type="protein sequence ID" value="NME50137.1"/>
    <property type="molecule type" value="Genomic_DNA"/>
</dbReference>
<comment type="caution">
    <text evidence="11">The sequence shown here is derived from an EMBL/GenBank/DDBJ whole genome shotgun (WGS) entry which is preliminary data.</text>
</comment>
<sequence>MKKFLHEWGSLIFIVLVILAIRLFVFEPVTVKGHSMDPTLADGQKLIVSKVFQPERFDIITTVEPNDQSKVAVKRLIGLPGDTIEYKNDQLLINGKAYNEPYLKDFKAKFAKDRLQEEYSYSSDYRNTAATVSNFTQDFSIKVPEGKYFVMGDNRLVSLDSREFGFITKKLMRGEVVLRYFPFDRIKMFKD</sequence>
<evidence type="ECO:0000313" key="11">
    <source>
        <dbReference type="EMBL" id="NME50137.1"/>
    </source>
</evidence>
<keyword evidence="8" id="KW-0812">Transmembrane</keyword>
<feature type="active site" evidence="7">
    <location>
        <position position="74"/>
    </location>
</feature>
<evidence type="ECO:0000313" key="12">
    <source>
        <dbReference type="EMBL" id="OUZ18436.1"/>
    </source>
</evidence>
<keyword evidence="5 8" id="KW-0645">Protease</keyword>
<dbReference type="InterPro" id="IPR000223">
    <property type="entry name" value="Pept_S26A_signal_pept_1"/>
</dbReference>
<dbReference type="GO" id="GO:0005886">
    <property type="term" value="C:plasma membrane"/>
    <property type="evidence" value="ECO:0007669"/>
    <property type="project" value="UniProtKB-SubCell"/>
</dbReference>
<evidence type="ECO:0000256" key="7">
    <source>
        <dbReference type="PIRSR" id="PIRSR600223-1"/>
    </source>
</evidence>
<evidence type="ECO:0000256" key="5">
    <source>
        <dbReference type="ARBA" id="ARBA00022670"/>
    </source>
</evidence>
<comment type="catalytic activity">
    <reaction evidence="1 8">
        <text>Cleavage of hydrophobic, N-terminal signal or leader sequences from secreted and periplasmic proteins.</text>
        <dbReference type="EC" id="3.4.21.89"/>
    </reaction>
</comment>
<dbReference type="PRINTS" id="PR00727">
    <property type="entry name" value="LEADERPTASE"/>
</dbReference>
<name>A0A0I9WNZ3_9ENTE</name>
<reference evidence="12 13" key="1">
    <citation type="submission" date="2017-05" db="EMBL/GenBank/DDBJ databases">
        <title>The Genome Sequence of Enterococcus faecium 2D5_DIV0622.</title>
        <authorList>
            <consortium name="The Broad Institute Genomics Platform"/>
            <consortium name="The Broad Institute Genomic Center for Infectious Diseases"/>
            <person name="Earl A."/>
            <person name="Manson A."/>
            <person name="Schwartman J."/>
            <person name="Gilmore M."/>
            <person name="Abouelleil A."/>
            <person name="Cao P."/>
            <person name="Chapman S."/>
            <person name="Cusick C."/>
            <person name="Shea T."/>
            <person name="Young S."/>
            <person name="Neafsey D."/>
            <person name="Nusbaum C."/>
            <person name="Birren B."/>
        </authorList>
    </citation>
    <scope>NUCLEOTIDE SEQUENCE [LARGE SCALE GENOMIC DNA]</scope>
    <source>
        <strain evidence="12 13">2D5_DIV0622</strain>
    </source>
</reference>
<comment type="subcellular location">
    <subcellularLocation>
        <location evidence="2">Cell membrane</location>
        <topology evidence="2">Single-pass type II membrane protein</topology>
    </subcellularLocation>
    <subcellularLocation>
        <location evidence="9">Membrane</location>
        <topology evidence="9">Single-pass type II membrane protein</topology>
    </subcellularLocation>
</comment>
<dbReference type="GO" id="GO:0004252">
    <property type="term" value="F:serine-type endopeptidase activity"/>
    <property type="evidence" value="ECO:0007669"/>
    <property type="project" value="InterPro"/>
</dbReference>
<keyword evidence="8" id="KW-0472">Membrane</keyword>